<organism evidence="4 5">
    <name type="scientific">Nocardioides thalensis</name>
    <dbReference type="NCBI Taxonomy" id="1914755"/>
    <lineage>
        <taxon>Bacteria</taxon>
        <taxon>Bacillati</taxon>
        <taxon>Actinomycetota</taxon>
        <taxon>Actinomycetes</taxon>
        <taxon>Propionibacteriales</taxon>
        <taxon>Nocardioidaceae</taxon>
        <taxon>Nocardioides</taxon>
    </lineage>
</organism>
<keyword evidence="2" id="KW-1133">Transmembrane helix</keyword>
<feature type="compositionally biased region" description="Acidic residues" evidence="1">
    <location>
        <begin position="291"/>
        <end position="303"/>
    </location>
</feature>
<name>A0A853C6T1_9ACTN</name>
<evidence type="ECO:0000256" key="2">
    <source>
        <dbReference type="SAM" id="Phobius"/>
    </source>
</evidence>
<keyword evidence="2" id="KW-0812">Transmembrane</keyword>
<dbReference type="RefSeq" id="WP_179669861.1">
    <property type="nucleotide sequence ID" value="NZ_JACCFP010000001.1"/>
</dbReference>
<keyword evidence="2" id="KW-0472">Membrane</keyword>
<reference evidence="4 5" key="1">
    <citation type="submission" date="2020-07" db="EMBL/GenBank/DDBJ databases">
        <title>Sequencing the genomes of 1000 actinobacteria strains.</title>
        <authorList>
            <person name="Klenk H.-P."/>
        </authorList>
    </citation>
    <scope>NUCLEOTIDE SEQUENCE [LARGE SCALE GENOMIC DNA]</scope>
    <source>
        <strain evidence="4 5">DSM 103833</strain>
    </source>
</reference>
<evidence type="ECO:0000256" key="3">
    <source>
        <dbReference type="SAM" id="SignalP"/>
    </source>
</evidence>
<feature type="region of interest" description="Disordered" evidence="1">
    <location>
        <begin position="732"/>
        <end position="766"/>
    </location>
</feature>
<evidence type="ECO:0008006" key="6">
    <source>
        <dbReference type="Google" id="ProtNLM"/>
    </source>
</evidence>
<dbReference type="InterPro" id="IPR046112">
    <property type="entry name" value="DUF6049"/>
</dbReference>
<feature type="chain" id="PRO_5038340990" description="Secreted protein" evidence="3">
    <location>
        <begin position="20"/>
        <end position="766"/>
    </location>
</feature>
<feature type="compositionally biased region" description="Low complexity" evidence="1">
    <location>
        <begin position="745"/>
        <end position="766"/>
    </location>
</feature>
<evidence type="ECO:0000256" key="1">
    <source>
        <dbReference type="SAM" id="MobiDB-lite"/>
    </source>
</evidence>
<feature type="region of interest" description="Disordered" evidence="1">
    <location>
        <begin position="274"/>
        <end position="323"/>
    </location>
</feature>
<feature type="transmembrane region" description="Helical" evidence="2">
    <location>
        <begin position="705"/>
        <end position="726"/>
    </location>
</feature>
<comment type="caution">
    <text evidence="4">The sequence shown here is derived from an EMBL/GenBank/DDBJ whole genome shotgun (WGS) entry which is preliminary data.</text>
</comment>
<feature type="signal peptide" evidence="3">
    <location>
        <begin position="1"/>
        <end position="19"/>
    </location>
</feature>
<keyword evidence="3" id="KW-0732">Signal</keyword>
<keyword evidence="5" id="KW-1185">Reference proteome</keyword>
<dbReference type="EMBL" id="JACCFP010000001">
    <property type="protein sequence ID" value="NYJ03575.1"/>
    <property type="molecule type" value="Genomic_DNA"/>
</dbReference>
<gene>
    <name evidence="4" type="ORF">HNR19_004273</name>
</gene>
<protein>
    <recommendedName>
        <fullName evidence="6">Secreted protein</fullName>
    </recommendedName>
</protein>
<dbReference type="Pfam" id="PF19516">
    <property type="entry name" value="DUF6049"/>
    <property type="match status" value="2"/>
</dbReference>
<evidence type="ECO:0000313" key="4">
    <source>
        <dbReference type="EMBL" id="NYJ03575.1"/>
    </source>
</evidence>
<proteinExistence type="predicted"/>
<dbReference type="Proteomes" id="UP000530424">
    <property type="component" value="Unassembled WGS sequence"/>
</dbReference>
<accession>A0A853C6T1</accession>
<dbReference type="AlphaFoldDB" id="A0A853C6T1"/>
<evidence type="ECO:0000313" key="5">
    <source>
        <dbReference type="Proteomes" id="UP000530424"/>
    </source>
</evidence>
<sequence>MVRRCRPALVRGAVVAALAGGGLTTASVVAPGPARAAAEEAPYEPALTLTIDELAPGYVPESGPIEITGTVTNTDVVAWEDVTVYPFFDCSADPACGAGFDQKPMTTAAELAEAAQADPEEVVGNRILTEGVEDEVGDIDPGESASYSLTVPRSELAPFLTGPGVYWFGVHALGSSEATPYDSNSDGRARTFLPYIGPRMAEDRTVDAAVVIPLRRRITHLPNGAVGRRGLWDQALSADGNLGRLLAFGSASVDDPVSWLVDPAVPDAVRQLARGNKGRSIAPTGPAPGEDGQEEGEGVDPEATDTAVGEDAGEEESAEPANPEAQAWLDDLEDELGTGLSNGQVLALPYGDLDVAGAAESDPRLYRRAREQTSILDDWGIITTPVLGSPGGYLDANGFLLADDSSAVLLTDRMFGPEAFPDGPPRVGKVGQHRVVVTSYAASTGGPGPDPRLTGLQLRQRMLSEAAVRLLSPDPAPLVVVLPGSVDPADAGDFWSGLDPRWLDVGTVGQVAAGATEEIGLDDLDYPEDQEDYELPDYLFDQARGLADAGDTLQRMLSRNDTVGDQVRTEALTGASYSARPDPSGTASMLSASEDWIRRVQARVRISAPPGVTLSSADGSFAVTVRNQLKQPVTVRISADTEDGIAIESGDPVELAPNSRTTVVLDAHTDALGVHNVRLAVTDIEGNSLGATAVVPVRSGQVGEIIWWFIGGGCGILFVAIAIRLVRRIRGTGGSEDEPDGGTAGEDATAPEPAGAAPTEAPTSGA</sequence>